<organism evidence="2 3">
    <name type="scientific">Allosphingosinicella flava</name>
    <dbReference type="NCBI Taxonomy" id="2771430"/>
    <lineage>
        <taxon>Bacteria</taxon>
        <taxon>Pseudomonadati</taxon>
        <taxon>Pseudomonadota</taxon>
        <taxon>Alphaproteobacteria</taxon>
        <taxon>Sphingomonadales</taxon>
        <taxon>Sphingomonadaceae</taxon>
        <taxon>Allosphingosinicella</taxon>
    </lineage>
</organism>
<proteinExistence type="predicted"/>
<gene>
    <name evidence="2" type="ORF">IC614_09310</name>
</gene>
<keyword evidence="1" id="KW-0732">Signal</keyword>
<name>A0A7T2GLY3_9SPHN</name>
<protein>
    <recommendedName>
        <fullName evidence="4">Porin domain-containing protein</fullName>
    </recommendedName>
</protein>
<dbReference type="KEGG" id="sflv:IC614_09310"/>
<dbReference type="Proteomes" id="UP000594873">
    <property type="component" value="Chromosome"/>
</dbReference>
<feature type="chain" id="PRO_5032756341" description="Porin domain-containing protein" evidence="1">
    <location>
        <begin position="22"/>
        <end position="234"/>
    </location>
</feature>
<reference evidence="2 3" key="1">
    <citation type="submission" date="2020-11" db="EMBL/GenBank/DDBJ databases">
        <title>Genome seq and assembly of Sphingosinicella sp.</title>
        <authorList>
            <person name="Chhetri G."/>
        </authorList>
    </citation>
    <scope>NUCLEOTIDE SEQUENCE [LARGE SCALE GENOMIC DNA]</scope>
    <source>
        <strain evidence="2 3">UDD2</strain>
    </source>
</reference>
<evidence type="ECO:0000256" key="1">
    <source>
        <dbReference type="SAM" id="SignalP"/>
    </source>
</evidence>
<feature type="signal peptide" evidence="1">
    <location>
        <begin position="1"/>
        <end position="21"/>
    </location>
</feature>
<evidence type="ECO:0000313" key="2">
    <source>
        <dbReference type="EMBL" id="QPQ56323.1"/>
    </source>
</evidence>
<dbReference type="AlphaFoldDB" id="A0A7T2GLY3"/>
<dbReference type="InterPro" id="IPR011250">
    <property type="entry name" value="OMP/PagP_B-barrel"/>
</dbReference>
<keyword evidence="3" id="KW-1185">Reference proteome</keyword>
<evidence type="ECO:0000313" key="3">
    <source>
        <dbReference type="Proteomes" id="UP000594873"/>
    </source>
</evidence>
<dbReference type="SUPFAM" id="SSF56925">
    <property type="entry name" value="OMPA-like"/>
    <property type="match status" value="1"/>
</dbReference>
<evidence type="ECO:0008006" key="4">
    <source>
        <dbReference type="Google" id="ProtNLM"/>
    </source>
</evidence>
<dbReference type="EMBL" id="CP065592">
    <property type="protein sequence ID" value="QPQ56323.1"/>
    <property type="molecule type" value="Genomic_DNA"/>
</dbReference>
<sequence length="234" mass="24462">MVGTGGTALAALALLLSPALAATESKAKKNVRTARSFSLAGVGSFTPAIADPRLAAEFARRGARLGSYSFTPSAATEKNKAVRVAVRASTTRPVQDRGIAGEASASAVTALTPVSYNLGLAVGWKRFALSGDVARIQGGVLPGERQAADIGVSYSAKKFTGRVEVGAERATSPLPRIVVPEESYSLGVGGSYSIARNVAVTAGARYRIQRDRLEPLEDDRRDSQSVYVGTAFRF</sequence>
<accession>A0A7T2GLY3</accession>